<comment type="cofactor">
    <cofactor evidence="8">
        <name>Zn(2+)</name>
        <dbReference type="ChEBI" id="CHEBI:29105"/>
    </cofactor>
</comment>
<dbReference type="EC" id="3.4.24.-" evidence="8"/>
<evidence type="ECO:0000259" key="12">
    <source>
        <dbReference type="Pfam" id="PF13946"/>
    </source>
</evidence>
<dbReference type="Gene3D" id="3.10.450.490">
    <property type="match status" value="1"/>
</dbReference>
<gene>
    <name evidence="13" type="ORF">JY651_27695</name>
</gene>
<feature type="domain" description="Peptidase M4 C-terminal" evidence="10">
    <location>
        <begin position="352"/>
        <end position="517"/>
    </location>
</feature>
<comment type="function">
    <text evidence="8">Extracellular zinc metalloprotease.</text>
</comment>
<dbReference type="Proteomes" id="UP000662747">
    <property type="component" value="Chromosome"/>
</dbReference>
<dbReference type="PANTHER" id="PTHR33794">
    <property type="entry name" value="BACILLOLYSIN"/>
    <property type="match status" value="1"/>
</dbReference>
<keyword evidence="5 8" id="KW-0378">Hydrolase</keyword>
<dbReference type="Gene3D" id="1.10.390.10">
    <property type="entry name" value="Neutral Protease Domain 2"/>
    <property type="match status" value="1"/>
</dbReference>
<evidence type="ECO:0000256" key="5">
    <source>
        <dbReference type="ARBA" id="ARBA00022801"/>
    </source>
</evidence>
<dbReference type="Pfam" id="PF07504">
    <property type="entry name" value="FTP"/>
    <property type="match status" value="1"/>
</dbReference>
<keyword evidence="3" id="KW-0479">Metal-binding</keyword>
<accession>A0ABX7NL17</accession>
<dbReference type="InterPro" id="IPR050728">
    <property type="entry name" value="Zinc_Metalloprotease_M4"/>
</dbReference>
<evidence type="ECO:0000256" key="4">
    <source>
        <dbReference type="ARBA" id="ARBA00022729"/>
    </source>
</evidence>
<dbReference type="InterPro" id="IPR023612">
    <property type="entry name" value="Peptidase_M4"/>
</dbReference>
<evidence type="ECO:0000256" key="6">
    <source>
        <dbReference type="ARBA" id="ARBA00022833"/>
    </source>
</evidence>
<dbReference type="InterPro" id="IPR013856">
    <property type="entry name" value="Peptidase_M4_domain"/>
</dbReference>
<dbReference type="InterPro" id="IPR038255">
    <property type="entry name" value="PBS_linker_sf"/>
</dbReference>
<comment type="subcellular location">
    <subcellularLocation>
        <location evidence="8">Secreted</location>
    </subcellularLocation>
</comment>
<evidence type="ECO:0000256" key="3">
    <source>
        <dbReference type="ARBA" id="ARBA00022723"/>
    </source>
</evidence>
<dbReference type="InterPro" id="IPR011096">
    <property type="entry name" value="FTP_domain"/>
</dbReference>
<dbReference type="Pfam" id="PF02868">
    <property type="entry name" value="Peptidase_M4_C"/>
    <property type="match status" value="1"/>
</dbReference>
<feature type="domain" description="FTP" evidence="11">
    <location>
        <begin position="100"/>
        <end position="144"/>
    </location>
</feature>
<evidence type="ECO:0000256" key="1">
    <source>
        <dbReference type="ARBA" id="ARBA00009388"/>
    </source>
</evidence>
<dbReference type="PANTHER" id="PTHR33794:SF1">
    <property type="entry name" value="BACILLOLYSIN"/>
    <property type="match status" value="1"/>
</dbReference>
<feature type="domain" description="Peptidase M4" evidence="9">
    <location>
        <begin position="265"/>
        <end position="349"/>
    </location>
</feature>
<evidence type="ECO:0000259" key="9">
    <source>
        <dbReference type="Pfam" id="PF01447"/>
    </source>
</evidence>
<dbReference type="CDD" id="cd09597">
    <property type="entry name" value="M4_TLP"/>
    <property type="match status" value="1"/>
</dbReference>
<comment type="similarity">
    <text evidence="1 8">Belongs to the peptidase M4 family.</text>
</comment>
<dbReference type="InterPro" id="IPR027268">
    <property type="entry name" value="Peptidase_M4/M1_CTD_sf"/>
</dbReference>
<proteinExistence type="inferred from homology"/>
<keyword evidence="4" id="KW-0732">Signal</keyword>
<evidence type="ECO:0000313" key="14">
    <source>
        <dbReference type="Proteomes" id="UP000662747"/>
    </source>
</evidence>
<dbReference type="InterPro" id="IPR001570">
    <property type="entry name" value="Peptidase_M4_C_domain"/>
</dbReference>
<evidence type="ECO:0000259" key="11">
    <source>
        <dbReference type="Pfam" id="PF07504"/>
    </source>
</evidence>
<sequence length="658" mass="71170">MAALFFCACQDESRAFDEGAVSAAQDPVETVGTVQAALAALPNAQVMGWGAGGVPDFIRGDLGRVDLRAGLAFSTNPSVRAGLERIAPVFRLTAADLLSVSNDTDHLGSQHLRYVQTKNGLRVVGGDLILHLDANGIIYAANGTARDGFALPPKPTLTAAAAVSSARRASADLSGLESGDAQLVYLLARDTMYLAYEVEVRGTRGAEPARDLVYINARDGRLLERDPQVHSARNRELHDLNHAAPRLPISDPGPLVRAEGQPTTGDATVNANYDRLGETWNCYKTLFNRDSFDNAGAKLISSVHYGSGYNNAAWDGNQMFYGDGDGVLFGNFAASLDVTAHELTHAVTSRTANLIYWGEPGGLNESMSDVLGNACEAFSYGVSANTWKVGEDIYTPGTAGDALRYMNDPKLDNASRDYYFDFNIFDDVHNSSGIGNLAFFLASQGGTHPRGRTTITVPAIGIAKTQQIWYRALTLYMTSRTGFVGTRRAIVNAAMDLYGAGGAEVAAVKKAWAAVGVEDNYIDNADYFVRQLYVDILEREPDQGGFTNAVNGLKSCNGNPSCEAAVRINLARSIFESPENRTQNPELDPSSPNYKAAYLTQCYTTFLRRQPDAEGYAWWLNVLNSTGDYGGVISGFINSTDYRDRFKHSVWGWDGELP</sequence>
<dbReference type="EMBL" id="CP071090">
    <property type="protein sequence ID" value="QSQ19131.1"/>
    <property type="molecule type" value="Genomic_DNA"/>
</dbReference>
<evidence type="ECO:0000313" key="13">
    <source>
        <dbReference type="EMBL" id="QSQ19131.1"/>
    </source>
</evidence>
<dbReference type="InterPro" id="IPR025282">
    <property type="entry name" value="DUF4214"/>
</dbReference>
<name>A0ABX7NL17_9BACT</name>
<feature type="domain" description="DUF4214" evidence="12">
    <location>
        <begin position="596"/>
        <end position="644"/>
    </location>
</feature>
<keyword evidence="7 8" id="KW-0482">Metalloprotease</keyword>
<reference evidence="13 14" key="1">
    <citation type="submission" date="2021-02" db="EMBL/GenBank/DDBJ databases">
        <title>De Novo genome assembly of isolated myxobacteria.</title>
        <authorList>
            <person name="Stevens D.C."/>
        </authorList>
    </citation>
    <scope>NUCLEOTIDE SEQUENCE [LARGE SCALE GENOMIC DNA]</scope>
    <source>
        <strain evidence="14">SCPEA02</strain>
    </source>
</reference>
<evidence type="ECO:0000256" key="2">
    <source>
        <dbReference type="ARBA" id="ARBA00022670"/>
    </source>
</evidence>
<protein>
    <recommendedName>
        <fullName evidence="8">Neutral metalloproteinase</fullName>
        <ecNumber evidence="8">3.4.24.-</ecNumber>
    </recommendedName>
</protein>
<organism evidence="13 14">
    <name type="scientific">Pyxidicoccus parkwayensis</name>
    <dbReference type="NCBI Taxonomy" id="2813578"/>
    <lineage>
        <taxon>Bacteria</taxon>
        <taxon>Pseudomonadati</taxon>
        <taxon>Myxococcota</taxon>
        <taxon>Myxococcia</taxon>
        <taxon>Myxococcales</taxon>
        <taxon>Cystobacterineae</taxon>
        <taxon>Myxococcaceae</taxon>
        <taxon>Pyxidicoccus</taxon>
    </lineage>
</organism>
<dbReference type="Pfam" id="PF13946">
    <property type="entry name" value="DUF4214"/>
    <property type="match status" value="1"/>
</dbReference>
<keyword evidence="6 8" id="KW-0862">Zinc</keyword>
<keyword evidence="8" id="KW-0964">Secreted</keyword>
<dbReference type="SUPFAM" id="SSF55486">
    <property type="entry name" value="Metalloproteases ('zincins'), catalytic domain"/>
    <property type="match status" value="1"/>
</dbReference>
<dbReference type="PRINTS" id="PR00730">
    <property type="entry name" value="THERMOLYSIN"/>
</dbReference>
<dbReference type="Pfam" id="PF01447">
    <property type="entry name" value="Peptidase_M4"/>
    <property type="match status" value="1"/>
</dbReference>
<dbReference type="RefSeq" id="WP_206720719.1">
    <property type="nucleotide sequence ID" value="NZ_CP071090.1"/>
</dbReference>
<evidence type="ECO:0000256" key="8">
    <source>
        <dbReference type="RuleBase" id="RU366073"/>
    </source>
</evidence>
<keyword evidence="14" id="KW-1185">Reference proteome</keyword>
<keyword evidence="2 8" id="KW-0645">Protease</keyword>
<evidence type="ECO:0000256" key="7">
    <source>
        <dbReference type="ARBA" id="ARBA00023049"/>
    </source>
</evidence>
<dbReference type="Gene3D" id="1.10.3130.20">
    <property type="entry name" value="Phycobilisome linker domain"/>
    <property type="match status" value="1"/>
</dbReference>
<evidence type="ECO:0000259" key="10">
    <source>
        <dbReference type="Pfam" id="PF02868"/>
    </source>
</evidence>
<dbReference type="Gene3D" id="3.10.170.10">
    <property type="match status" value="1"/>
</dbReference>